<dbReference type="EMBL" id="CM056741">
    <property type="protein sequence ID" value="KAJ8685053.1"/>
    <property type="molecule type" value="Genomic_DNA"/>
</dbReference>
<gene>
    <name evidence="1" type="ORF">QAD02_020846</name>
</gene>
<evidence type="ECO:0000313" key="2">
    <source>
        <dbReference type="Proteomes" id="UP001239111"/>
    </source>
</evidence>
<dbReference type="Proteomes" id="UP001239111">
    <property type="component" value="Chromosome 1"/>
</dbReference>
<sequence length="600" mass="67969">MQQILDSRNSVPYRYPRRVHCASRYQLRIDSVESDSACEKNSTNSSFATSHCNPHHLIMRDKSFLPDLLDKDEESNLTDQSSKRSDTEEGSNIETPDEQGLPNIITPTQNPTCNQKKNIPYNITHDPDSSSSSDESFIPDAQSTKRWSKNLPEISKPDKSQTYWWDGEPMNKDNAHSTFSDPNLHSSNSSLNKSTTSLPAYLGVEPENKKRKSDPDEDIQLITGTVEDIQAAVQDQEVNRNPVEGVKNKVGCKDKKVKFVEEGSNRGGRPRKESTEKLSRWPILRRAFDLAEEKGFDVRLFQAAFEMSLKKEKMKLMDDSNDMNPAPDIERDIVAHALVVRVKHHSNQVTRSYSRHTPESAANLYLTMDLSKEKYSYLVKDLRSRNCNILPGYDAMRKALQECLPPETVSTETEVRSSLQDMLNISGMSLVLMLILHYGWTPEDVRNLMLTVVWGFDSLAGLNNPHQKCQDKTLESKSPQTSLLVTSVTIIELASLDTGKTWLNPTPQSIRFCRTLRMSMEKESSDAIKNVFDRVDKETTSLVPYQFITKDDSDVRISFHVEHTIFDGKVVNELVGSSSTLRCPMCFKTNEDCKVSGSPR</sequence>
<accession>A0ACC2PPK3</accession>
<proteinExistence type="predicted"/>
<evidence type="ECO:0000313" key="1">
    <source>
        <dbReference type="EMBL" id="KAJ8685053.1"/>
    </source>
</evidence>
<protein>
    <submittedName>
        <fullName evidence="1">Uncharacterized protein</fullName>
    </submittedName>
</protein>
<organism evidence="1 2">
    <name type="scientific">Eretmocerus hayati</name>
    <dbReference type="NCBI Taxonomy" id="131215"/>
    <lineage>
        <taxon>Eukaryota</taxon>
        <taxon>Metazoa</taxon>
        <taxon>Ecdysozoa</taxon>
        <taxon>Arthropoda</taxon>
        <taxon>Hexapoda</taxon>
        <taxon>Insecta</taxon>
        <taxon>Pterygota</taxon>
        <taxon>Neoptera</taxon>
        <taxon>Endopterygota</taxon>
        <taxon>Hymenoptera</taxon>
        <taxon>Apocrita</taxon>
        <taxon>Proctotrupomorpha</taxon>
        <taxon>Chalcidoidea</taxon>
        <taxon>Aphelinidae</taxon>
        <taxon>Aphelininae</taxon>
        <taxon>Eretmocerus</taxon>
    </lineage>
</organism>
<comment type="caution">
    <text evidence="1">The sequence shown here is derived from an EMBL/GenBank/DDBJ whole genome shotgun (WGS) entry which is preliminary data.</text>
</comment>
<name>A0ACC2PPK3_9HYME</name>
<reference evidence="1" key="1">
    <citation type="submission" date="2023-04" db="EMBL/GenBank/DDBJ databases">
        <title>A chromosome-level genome assembly of the parasitoid wasp Eretmocerus hayati.</title>
        <authorList>
            <person name="Zhong Y."/>
            <person name="Liu S."/>
            <person name="Liu Y."/>
        </authorList>
    </citation>
    <scope>NUCLEOTIDE SEQUENCE</scope>
    <source>
        <strain evidence="1">ZJU_SS_LIU_2023</strain>
    </source>
</reference>
<keyword evidence="2" id="KW-1185">Reference proteome</keyword>